<reference evidence="1 2" key="1">
    <citation type="journal article" date="2022" name="Hortic Res">
        <title>A haplotype resolved chromosomal level avocado genome allows analysis of novel avocado genes.</title>
        <authorList>
            <person name="Nath O."/>
            <person name="Fletcher S.J."/>
            <person name="Hayward A."/>
            <person name="Shaw L.M."/>
            <person name="Masouleh A.K."/>
            <person name="Furtado A."/>
            <person name="Henry R.J."/>
            <person name="Mitter N."/>
        </authorList>
    </citation>
    <scope>NUCLEOTIDE SEQUENCE [LARGE SCALE GENOMIC DNA]</scope>
    <source>
        <strain evidence="2">cv. Hass</strain>
    </source>
</reference>
<dbReference type="EMBL" id="CM056810">
    <property type="protein sequence ID" value="KAJ8643318.1"/>
    <property type="molecule type" value="Genomic_DNA"/>
</dbReference>
<evidence type="ECO:0000313" key="2">
    <source>
        <dbReference type="Proteomes" id="UP001234297"/>
    </source>
</evidence>
<protein>
    <submittedName>
        <fullName evidence="1">Uncharacterized protein</fullName>
    </submittedName>
</protein>
<keyword evidence="2" id="KW-1185">Reference proteome</keyword>
<accession>A0ACC2MD21</accession>
<proteinExistence type="predicted"/>
<sequence length="118" mass="12486">MASRSFFAFALMAVLVGFSLFGESSGAESPSPAPASSAVGVSPPAAVAFLVSMAAFLLGSLSQVACSRSSRSSIVEMKRSSSKEALKRSSRRFNSTSLALSYLFPFFGINCSLKRIWK</sequence>
<organism evidence="1 2">
    <name type="scientific">Persea americana</name>
    <name type="common">Avocado</name>
    <dbReference type="NCBI Taxonomy" id="3435"/>
    <lineage>
        <taxon>Eukaryota</taxon>
        <taxon>Viridiplantae</taxon>
        <taxon>Streptophyta</taxon>
        <taxon>Embryophyta</taxon>
        <taxon>Tracheophyta</taxon>
        <taxon>Spermatophyta</taxon>
        <taxon>Magnoliopsida</taxon>
        <taxon>Magnoliidae</taxon>
        <taxon>Laurales</taxon>
        <taxon>Lauraceae</taxon>
        <taxon>Persea</taxon>
    </lineage>
</organism>
<dbReference type="Proteomes" id="UP001234297">
    <property type="component" value="Chromosome 2"/>
</dbReference>
<name>A0ACC2MD21_PERAE</name>
<gene>
    <name evidence="1" type="ORF">MRB53_005066</name>
</gene>
<comment type="caution">
    <text evidence="1">The sequence shown here is derived from an EMBL/GenBank/DDBJ whole genome shotgun (WGS) entry which is preliminary data.</text>
</comment>
<evidence type="ECO:0000313" key="1">
    <source>
        <dbReference type="EMBL" id="KAJ8643318.1"/>
    </source>
</evidence>